<evidence type="ECO:0000256" key="3">
    <source>
        <dbReference type="ARBA" id="ARBA00023004"/>
    </source>
</evidence>
<dbReference type="AlphaFoldDB" id="A0A7X5F5Y5"/>
<evidence type="ECO:0000256" key="1">
    <source>
        <dbReference type="ARBA" id="ARBA00022617"/>
    </source>
</evidence>
<dbReference type="Gene3D" id="1.10.760.10">
    <property type="entry name" value="Cytochrome c-like domain"/>
    <property type="match status" value="1"/>
</dbReference>
<evidence type="ECO:0000259" key="5">
    <source>
        <dbReference type="PROSITE" id="PS51007"/>
    </source>
</evidence>
<dbReference type="EMBL" id="JAABLQ010000004">
    <property type="protein sequence ID" value="NBN80377.1"/>
    <property type="molecule type" value="Genomic_DNA"/>
</dbReference>
<dbReference type="GO" id="GO:0020037">
    <property type="term" value="F:heme binding"/>
    <property type="evidence" value="ECO:0007669"/>
    <property type="project" value="InterPro"/>
</dbReference>
<protein>
    <submittedName>
        <fullName evidence="6">Cytochrome C552</fullName>
    </submittedName>
</protein>
<evidence type="ECO:0000256" key="2">
    <source>
        <dbReference type="ARBA" id="ARBA00022723"/>
    </source>
</evidence>
<reference evidence="7" key="1">
    <citation type="submission" date="2020-01" db="EMBL/GenBank/DDBJ databases">
        <authorList>
            <person name="Fang Y."/>
            <person name="Sun R."/>
            <person name="Nie L."/>
            <person name="He J."/>
            <person name="Hao L."/>
            <person name="Wang L."/>
            <person name="Su S."/>
            <person name="Lv E."/>
            <person name="Zhang Z."/>
            <person name="Xie R."/>
            <person name="Liu H."/>
        </authorList>
    </citation>
    <scope>NUCLEOTIDE SEQUENCE [LARGE SCALE GENOMIC DNA]</scope>
    <source>
        <strain evidence="7">XCT-53</strain>
    </source>
</reference>
<evidence type="ECO:0000313" key="7">
    <source>
        <dbReference type="Proteomes" id="UP000586722"/>
    </source>
</evidence>
<name>A0A7X5F5Y5_9HYPH</name>
<dbReference type="Pfam" id="PF13442">
    <property type="entry name" value="Cytochrome_CBB3"/>
    <property type="match status" value="1"/>
</dbReference>
<organism evidence="6 7">
    <name type="scientific">Pannonibacter tanglangensis</name>
    <dbReference type="NCBI Taxonomy" id="2750084"/>
    <lineage>
        <taxon>Bacteria</taxon>
        <taxon>Pseudomonadati</taxon>
        <taxon>Pseudomonadota</taxon>
        <taxon>Alphaproteobacteria</taxon>
        <taxon>Hyphomicrobiales</taxon>
        <taxon>Stappiaceae</taxon>
        <taxon>Pannonibacter</taxon>
    </lineage>
</organism>
<feature type="domain" description="Cytochrome c" evidence="5">
    <location>
        <begin position="46"/>
        <end position="126"/>
    </location>
</feature>
<keyword evidence="2 4" id="KW-0479">Metal-binding</keyword>
<dbReference type="Proteomes" id="UP000586722">
    <property type="component" value="Unassembled WGS sequence"/>
</dbReference>
<gene>
    <name evidence="6" type="ORF">GWI72_19030</name>
</gene>
<dbReference type="SUPFAM" id="SSF46626">
    <property type="entry name" value="Cytochrome c"/>
    <property type="match status" value="1"/>
</dbReference>
<dbReference type="PROSITE" id="PS51318">
    <property type="entry name" value="TAT"/>
    <property type="match status" value="1"/>
</dbReference>
<proteinExistence type="predicted"/>
<keyword evidence="1 4" id="KW-0349">Heme</keyword>
<keyword evidence="7" id="KW-1185">Reference proteome</keyword>
<dbReference type="InterPro" id="IPR006311">
    <property type="entry name" value="TAT_signal"/>
</dbReference>
<dbReference type="GO" id="GO:0009055">
    <property type="term" value="F:electron transfer activity"/>
    <property type="evidence" value="ECO:0007669"/>
    <property type="project" value="InterPro"/>
</dbReference>
<dbReference type="GO" id="GO:0046872">
    <property type="term" value="F:metal ion binding"/>
    <property type="evidence" value="ECO:0007669"/>
    <property type="project" value="UniProtKB-KW"/>
</dbReference>
<accession>A0A7X5F5Y5</accession>
<keyword evidence="3 4" id="KW-0408">Iron</keyword>
<comment type="caution">
    <text evidence="6">The sequence shown here is derived from an EMBL/GenBank/DDBJ whole genome shotgun (WGS) entry which is preliminary data.</text>
</comment>
<sequence length="127" mass="13415">MPLPRSVCPGHPLRPSPRRGWLRVLVGASLVLLSGAGVAPVAAGAGQADAGGRLARQWCAACHVVAQNQDRAATIGVPSFFDIAANPDMTREKIETFLADPHPKMPDMGLSNPDIRDLAAYIVSLRP</sequence>
<evidence type="ECO:0000256" key="4">
    <source>
        <dbReference type="PROSITE-ProRule" id="PRU00433"/>
    </source>
</evidence>
<dbReference type="PROSITE" id="PS51007">
    <property type="entry name" value="CYTC"/>
    <property type="match status" value="1"/>
</dbReference>
<dbReference type="InterPro" id="IPR009056">
    <property type="entry name" value="Cyt_c-like_dom"/>
</dbReference>
<evidence type="ECO:0000313" key="6">
    <source>
        <dbReference type="EMBL" id="NBN80377.1"/>
    </source>
</evidence>
<dbReference type="InterPro" id="IPR036909">
    <property type="entry name" value="Cyt_c-like_dom_sf"/>
</dbReference>